<evidence type="ECO:0000313" key="3">
    <source>
        <dbReference type="Proteomes" id="UP001149813"/>
    </source>
</evidence>
<feature type="transmembrane region" description="Helical" evidence="1">
    <location>
        <begin position="140"/>
        <end position="158"/>
    </location>
</feature>
<keyword evidence="1" id="KW-0472">Membrane</keyword>
<accession>A0A9W8CR59</accession>
<feature type="transmembrane region" description="Helical" evidence="1">
    <location>
        <begin position="51"/>
        <end position="68"/>
    </location>
</feature>
<keyword evidence="3" id="KW-1185">Reference proteome</keyword>
<evidence type="ECO:0000313" key="2">
    <source>
        <dbReference type="EMBL" id="KAJ1720507.1"/>
    </source>
</evidence>
<organism evidence="2 3">
    <name type="scientific">Coemansia erecta</name>
    <dbReference type="NCBI Taxonomy" id="147472"/>
    <lineage>
        <taxon>Eukaryota</taxon>
        <taxon>Fungi</taxon>
        <taxon>Fungi incertae sedis</taxon>
        <taxon>Zoopagomycota</taxon>
        <taxon>Kickxellomycotina</taxon>
        <taxon>Kickxellomycetes</taxon>
        <taxon>Kickxellales</taxon>
        <taxon>Kickxellaceae</taxon>
        <taxon>Coemansia</taxon>
    </lineage>
</organism>
<dbReference type="AlphaFoldDB" id="A0A9W8CR59"/>
<keyword evidence="1" id="KW-1133">Transmembrane helix</keyword>
<dbReference type="EMBL" id="JANBOJ010000251">
    <property type="protein sequence ID" value="KAJ1720507.1"/>
    <property type="molecule type" value="Genomic_DNA"/>
</dbReference>
<sequence>MGTTSKSYIAVAFFVLSAAATITNSVFYMLYDNKYWNPDYPSKPTHEPIRIIVDVGLTLLIVDYLVNHSRAMKQDKPPKMDFYHSYLMFLLISMVGFYDPVSDDVFTAVFAGRHVGKVLSTRELAAGLYDTSVKDGRTCVALTIVSAGLGLAGVLAGLKWPPKKKAQAAAPASDAASFHTANNVPS</sequence>
<feature type="transmembrane region" description="Helical" evidence="1">
    <location>
        <begin position="80"/>
        <end position="98"/>
    </location>
</feature>
<comment type="caution">
    <text evidence="2">The sequence shown here is derived from an EMBL/GenBank/DDBJ whole genome shotgun (WGS) entry which is preliminary data.</text>
</comment>
<feature type="transmembrane region" description="Helical" evidence="1">
    <location>
        <begin position="7"/>
        <end position="31"/>
    </location>
</feature>
<name>A0A9W8CR59_9FUNG</name>
<proteinExistence type="predicted"/>
<reference evidence="2" key="1">
    <citation type="submission" date="2022-07" db="EMBL/GenBank/DDBJ databases">
        <title>Phylogenomic reconstructions and comparative analyses of Kickxellomycotina fungi.</title>
        <authorList>
            <person name="Reynolds N.K."/>
            <person name="Stajich J.E."/>
            <person name="Barry K."/>
            <person name="Grigoriev I.V."/>
            <person name="Crous P."/>
            <person name="Smith M.E."/>
        </authorList>
    </citation>
    <scope>NUCLEOTIDE SEQUENCE</scope>
    <source>
        <strain evidence="2">NBRC 32514</strain>
    </source>
</reference>
<keyword evidence="1" id="KW-0812">Transmembrane</keyword>
<dbReference type="Proteomes" id="UP001149813">
    <property type="component" value="Unassembled WGS sequence"/>
</dbReference>
<gene>
    <name evidence="2" type="ORF">LPJ53_004869</name>
</gene>
<evidence type="ECO:0000256" key="1">
    <source>
        <dbReference type="SAM" id="Phobius"/>
    </source>
</evidence>
<protein>
    <submittedName>
        <fullName evidence="2">Uncharacterized protein</fullName>
    </submittedName>
</protein>